<name>A0A0B6ZA49_9EUPU</name>
<accession>A0A0B6ZA49</accession>
<dbReference type="EMBL" id="HACG01018584">
    <property type="protein sequence ID" value="CEK65449.1"/>
    <property type="molecule type" value="Transcribed_RNA"/>
</dbReference>
<reference evidence="1" key="1">
    <citation type="submission" date="2014-12" db="EMBL/GenBank/DDBJ databases">
        <title>Insight into the proteome of Arion vulgaris.</title>
        <authorList>
            <person name="Aradska J."/>
            <person name="Bulat T."/>
            <person name="Smidak R."/>
            <person name="Sarate P."/>
            <person name="Gangsoo J."/>
            <person name="Sialana F."/>
            <person name="Bilban M."/>
            <person name="Lubec G."/>
        </authorList>
    </citation>
    <scope>NUCLEOTIDE SEQUENCE</scope>
    <source>
        <tissue evidence="1">Skin</tissue>
    </source>
</reference>
<evidence type="ECO:0000313" key="1">
    <source>
        <dbReference type="EMBL" id="CEK65449.1"/>
    </source>
</evidence>
<sequence>MKHLAFERNSELFKWPCSAQDKLLDDSKMDSPFTTSPFDTFQQIDVAKSDPKMIEKCNRKTMLPKR</sequence>
<proteinExistence type="predicted"/>
<organism evidence="1">
    <name type="scientific">Arion vulgaris</name>
    <dbReference type="NCBI Taxonomy" id="1028688"/>
    <lineage>
        <taxon>Eukaryota</taxon>
        <taxon>Metazoa</taxon>
        <taxon>Spiralia</taxon>
        <taxon>Lophotrochozoa</taxon>
        <taxon>Mollusca</taxon>
        <taxon>Gastropoda</taxon>
        <taxon>Heterobranchia</taxon>
        <taxon>Euthyneura</taxon>
        <taxon>Panpulmonata</taxon>
        <taxon>Eupulmonata</taxon>
        <taxon>Stylommatophora</taxon>
        <taxon>Helicina</taxon>
        <taxon>Arionoidea</taxon>
        <taxon>Arionidae</taxon>
        <taxon>Arion</taxon>
    </lineage>
</organism>
<dbReference type="AlphaFoldDB" id="A0A0B6ZA49"/>
<gene>
    <name evidence="1" type="primary">ORF55042</name>
</gene>
<protein>
    <submittedName>
        <fullName evidence="1">Uncharacterized protein</fullName>
    </submittedName>
</protein>